<proteinExistence type="inferred from homology"/>
<name>A0A4Q2RFU7_9HYPH</name>
<feature type="active site" evidence="4">
    <location>
        <position position="159"/>
    </location>
</feature>
<protein>
    <recommendedName>
        <fullName evidence="4">Cyanuric acid amidohydrolase</fullName>
        <shortName evidence="4">CAH</shortName>
        <ecNumber evidence="4">3.5.2.15</ecNumber>
    </recommendedName>
</protein>
<dbReference type="Gene3D" id="3.30.1330.170">
    <property type="entry name" value="Cyanuric acid hydrolase/Barbiturase, RU A"/>
    <property type="match status" value="1"/>
</dbReference>
<evidence type="ECO:0000313" key="5">
    <source>
        <dbReference type="EMBL" id="RYB07046.1"/>
    </source>
</evidence>
<dbReference type="InterPro" id="IPR043008">
    <property type="entry name" value="AtzD/Barbiturase_RUA"/>
</dbReference>
<comment type="domain">
    <text evidence="4">The monomer structure is formed from three repeating units (RUs) that share the same structure as one another. The monomer, the active site and substrate all possess threefold rotational symmetry, to the extent that the active site possesses three potential Ser-Lys catalytic dyads. It is possible that any or all of the three active-site serines may act as nucleophile (albeit only one can do so per catalytic cycle).</text>
</comment>
<keyword evidence="4" id="KW-0460">Magnesium</keyword>
<evidence type="ECO:0000256" key="3">
    <source>
        <dbReference type="ARBA" id="ARBA00022801"/>
    </source>
</evidence>
<comment type="activity regulation">
    <text evidence="4">Inhibited by barbituric acid.</text>
</comment>
<sequence length="364" mass="37673">MATRRAFVTRVPTRAPDDVEGLERLFAQGSIRPGAVVAIFGKTEGNGLVNDWTRALAARALRDALARHAGPEAAAAACLVMSGGTEGGLSPHFTVFEVRDAEEPAEPGALAVGRAHSPDLAPEALGRSGQARMVAETVERAMRDAGIDDPRDVHFVQVKCPLLTPERIADARRRGAEPVTPDTLKSMGLSRAAASLGVALALGEVEAVADATIGRDPMVFSTRASASAGVELMGHEVVVLGRGRGWSGPLRVDHATMADALDVEPVRAALARLGLAAAGQLDPGQRRRLVALLAKAEASSDGRLRGLRHTMLGDSDLASTRHARGFLGGVLAGLVGHGELYVSGGAEHQGPDGGGPVAIIVEAQ</sequence>
<dbReference type="UniPathway" id="UPA00008">
    <property type="reaction ID" value="UER00502"/>
</dbReference>
<dbReference type="Pfam" id="PF09663">
    <property type="entry name" value="Amido_AtzD_TrzD"/>
    <property type="match status" value="1"/>
</dbReference>
<dbReference type="InterPro" id="IPR043006">
    <property type="entry name" value="AtzD/Barbiturase_RUB"/>
</dbReference>
<comment type="function">
    <text evidence="4">Responsible for the hydrolysis of cyanuric acid, an intermediate formed during catabolism of s-triazine based compounds in herbicides such as atrazine and polymers such as melamine. Catalyzes the hydrolytic opening of the s-triazine ring of cyanuric acid (2,4,6-trihydroxy-s-triazine) to yield carbon dioxide and carboxybiuret, which spontaneously decarboxylates to biuret.</text>
</comment>
<dbReference type="AlphaFoldDB" id="A0A4Q2RFU7"/>
<feature type="binding site" evidence="4">
    <location>
        <begin position="343"/>
        <end position="344"/>
    </location>
    <ligand>
        <name>substrate</name>
    </ligand>
</feature>
<accession>A0A4Q2RFU7</accession>
<dbReference type="EC" id="3.5.2.15" evidence="4"/>
<dbReference type="EMBL" id="QYBC01000002">
    <property type="protein sequence ID" value="RYB07046.1"/>
    <property type="molecule type" value="Genomic_DNA"/>
</dbReference>
<keyword evidence="4" id="KW-0479">Metal-binding</keyword>
<dbReference type="HAMAP" id="MF_01989">
    <property type="entry name" value="Cyc_amidohydrol"/>
    <property type="match status" value="1"/>
</dbReference>
<feature type="binding site" evidence="4">
    <location>
        <position position="54"/>
    </location>
    <ligand>
        <name>substrate</name>
    </ligand>
</feature>
<feature type="binding site" evidence="4">
    <location>
        <position position="349"/>
    </location>
    <ligand>
        <name>Mg(2+)</name>
        <dbReference type="ChEBI" id="CHEBI:18420"/>
        <note>structural</note>
    </ligand>
</feature>
<dbReference type="GO" id="GO:0019381">
    <property type="term" value="P:atrazine catabolic process"/>
    <property type="evidence" value="ECO:0007669"/>
    <property type="project" value="UniProtKB-UniRule"/>
</dbReference>
<dbReference type="Gene3D" id="3.30.1330.180">
    <property type="entry name" value="Cyanuric acid hydrolase/Barbiturase, RU B"/>
    <property type="match status" value="1"/>
</dbReference>
<feature type="binding site" evidence="4">
    <location>
        <position position="324"/>
    </location>
    <ligand>
        <name>substrate</name>
    </ligand>
</feature>
<feature type="binding site" evidence="4">
    <location>
        <position position="191"/>
    </location>
    <ligand>
        <name>substrate</name>
    </ligand>
</feature>
<reference evidence="5 6" key="1">
    <citation type="submission" date="2018-09" db="EMBL/GenBank/DDBJ databases">
        <authorList>
            <person name="Grouzdev D.S."/>
            <person name="Krutkina M.S."/>
        </authorList>
    </citation>
    <scope>NUCLEOTIDE SEQUENCE [LARGE SCALE GENOMIC DNA]</scope>
    <source>
        <strain evidence="5 6">RmlP001</strain>
    </source>
</reference>
<dbReference type="Proteomes" id="UP000289411">
    <property type="component" value="Unassembled WGS sequence"/>
</dbReference>
<dbReference type="RefSeq" id="WP_129217589.1">
    <property type="nucleotide sequence ID" value="NZ_QYBC01000002.1"/>
</dbReference>
<evidence type="ECO:0000256" key="4">
    <source>
        <dbReference type="HAMAP-Rule" id="MF_01989"/>
    </source>
</evidence>
<evidence type="ECO:0000256" key="1">
    <source>
        <dbReference type="ARBA" id="ARBA00010947"/>
    </source>
</evidence>
<keyword evidence="6" id="KW-1185">Reference proteome</keyword>
<dbReference type="GO" id="GO:0046872">
    <property type="term" value="F:metal ion binding"/>
    <property type="evidence" value="ECO:0007669"/>
    <property type="project" value="UniProtKB-UniRule"/>
</dbReference>
<dbReference type="OrthoDB" id="569708at2"/>
<comment type="pathway">
    <text evidence="4">Xenobiotic degradation; atrazine degradation; biuret from cyanurate: step 1/1.</text>
</comment>
<feature type="region of interest" description="RU A" evidence="4">
    <location>
        <begin position="1"/>
        <end position="102"/>
    </location>
</feature>
<reference evidence="5 6" key="2">
    <citation type="submission" date="2019-02" db="EMBL/GenBank/DDBJ databases">
        <title>'Lichenibacterium ramalinii' gen. nov. sp. nov., 'Lichenibacterium minor' gen. nov. sp. nov.</title>
        <authorList>
            <person name="Pankratov T."/>
        </authorList>
    </citation>
    <scope>NUCLEOTIDE SEQUENCE [LARGE SCALE GENOMIC DNA]</scope>
    <source>
        <strain evidence="5 6">RmlP001</strain>
    </source>
</reference>
<feature type="binding site" evidence="4">
    <location>
        <position position="297"/>
    </location>
    <ligand>
        <name>Mg(2+)</name>
        <dbReference type="ChEBI" id="CHEBI:18420"/>
        <note>structural</note>
    </ligand>
</feature>
<gene>
    <name evidence="5" type="ORF">D3272_02910</name>
</gene>
<organism evidence="5 6">
    <name type="scientific">Lichenibacterium ramalinae</name>
    <dbReference type="NCBI Taxonomy" id="2316527"/>
    <lineage>
        <taxon>Bacteria</taxon>
        <taxon>Pseudomonadati</taxon>
        <taxon>Pseudomonadota</taxon>
        <taxon>Alphaproteobacteria</taxon>
        <taxon>Hyphomicrobiales</taxon>
        <taxon>Lichenihabitantaceae</taxon>
        <taxon>Lichenibacterium</taxon>
    </lineage>
</organism>
<feature type="binding site" evidence="4">
    <location>
        <begin position="82"/>
        <end position="83"/>
    </location>
    <ligand>
        <name>substrate</name>
    </ligand>
</feature>
<dbReference type="InterPro" id="IPR014086">
    <property type="entry name" value="AtzD/Barbiturase"/>
</dbReference>
<feature type="binding site" evidence="4">
    <location>
        <position position="346"/>
    </location>
    <ligand>
        <name>Mg(2+)</name>
        <dbReference type="ChEBI" id="CHEBI:18420"/>
        <note>structural</note>
    </ligand>
</feature>
<feature type="binding site" evidence="4">
    <location>
        <position position="354"/>
    </location>
    <ligand>
        <name>Mg(2+)</name>
        <dbReference type="ChEBI" id="CHEBI:18420"/>
        <note>structural</note>
    </ligand>
</feature>
<keyword evidence="3 4" id="KW-0378">Hydrolase</keyword>
<feature type="site" description="Important for substrate specificity" evidence="4">
    <location>
        <position position="320"/>
    </location>
</feature>
<evidence type="ECO:0000313" key="6">
    <source>
        <dbReference type="Proteomes" id="UP000289411"/>
    </source>
</evidence>
<comment type="catalytic activity">
    <reaction evidence="4">
        <text>cyanurate + H2O = 1-carboxybiuret + H(+)</text>
        <dbReference type="Rhea" id="RHEA:70363"/>
        <dbReference type="ChEBI" id="CHEBI:15377"/>
        <dbReference type="ChEBI" id="CHEBI:15378"/>
        <dbReference type="ChEBI" id="CHEBI:38028"/>
        <dbReference type="ChEBI" id="CHEBI:142864"/>
        <dbReference type="EC" id="3.5.2.15"/>
    </reaction>
</comment>
<dbReference type="GO" id="GO:0018753">
    <property type="term" value="F:cyanuric acid amidohydrolase activity"/>
    <property type="evidence" value="ECO:0007669"/>
    <property type="project" value="UniProtKB-UniRule"/>
</dbReference>
<comment type="caution">
    <text evidence="5">The sequence shown here is derived from an EMBL/GenBank/DDBJ whole genome shotgun (WGS) entry which is preliminary data.</text>
</comment>
<feature type="binding site" evidence="4">
    <location>
        <position position="350"/>
    </location>
    <ligand>
        <name>Mg(2+)</name>
        <dbReference type="ChEBI" id="CHEBI:18420"/>
        <note>structural</note>
    </ligand>
</feature>
<feature type="region of interest" description="RU C" evidence="4">
    <location>
        <begin position="250"/>
        <end position="364"/>
    </location>
</feature>
<dbReference type="InterPro" id="IPR043007">
    <property type="entry name" value="AtzD/Barbiturase_RUC"/>
</dbReference>
<feature type="binding site" evidence="4">
    <location>
        <position position="351"/>
    </location>
    <ligand>
        <name>Mg(2+)</name>
        <dbReference type="ChEBI" id="CHEBI:18420"/>
        <note>structural</note>
    </ligand>
</feature>
<feature type="binding site" evidence="4">
    <location>
        <begin position="227"/>
        <end position="228"/>
    </location>
    <ligand>
        <name>substrate</name>
    </ligand>
</feature>
<dbReference type="Gene3D" id="3.30.1330.160">
    <property type="entry name" value="Cyanuric acid hydrolase/Barbituras, RU C"/>
    <property type="match status" value="1"/>
</dbReference>
<comment type="caution">
    <text evidence="4">Lacks conserved residue(s) required for the propagation of feature annotation.</text>
</comment>
<dbReference type="NCBIfam" id="TIGR02714">
    <property type="entry name" value="amido_AtzD_TrzD"/>
    <property type="match status" value="1"/>
</dbReference>
<evidence type="ECO:0000256" key="2">
    <source>
        <dbReference type="ARBA" id="ARBA00011881"/>
    </source>
</evidence>
<feature type="active site" description="Nucleophile" evidence="4">
    <location>
        <position position="227"/>
    </location>
</feature>
<comment type="subunit">
    <text evidence="2 4">Homotetramer.</text>
</comment>
<comment type="similarity">
    <text evidence="1 4">Belongs to the cyclic amide hydrolase (CyAH) family.</text>
</comment>